<comment type="caution">
    <text evidence="3">The sequence shown here is derived from an EMBL/GenBank/DDBJ whole genome shotgun (WGS) entry which is preliminary data.</text>
</comment>
<dbReference type="OrthoDB" id="9779889at2"/>
<dbReference type="Gene3D" id="2.60.260.20">
    <property type="entry name" value="Urease metallochaperone UreE, N-terminal domain"/>
    <property type="match status" value="2"/>
</dbReference>
<protein>
    <submittedName>
        <fullName evidence="3">Curved DNA-binding protein</fullName>
    </submittedName>
</protein>
<dbReference type="GO" id="GO:0051082">
    <property type="term" value="F:unfolded protein binding"/>
    <property type="evidence" value="ECO:0007669"/>
    <property type="project" value="InterPro"/>
</dbReference>
<dbReference type="EMBL" id="QKZV01000006">
    <property type="protein sequence ID" value="PZX61857.1"/>
    <property type="molecule type" value="Genomic_DNA"/>
</dbReference>
<dbReference type="PROSITE" id="PS00636">
    <property type="entry name" value="DNAJ_1"/>
    <property type="match status" value="1"/>
</dbReference>
<dbReference type="Pfam" id="PF00226">
    <property type="entry name" value="DnaJ"/>
    <property type="match status" value="1"/>
</dbReference>
<dbReference type="CDD" id="cd06257">
    <property type="entry name" value="DnaJ"/>
    <property type="match status" value="1"/>
</dbReference>
<dbReference type="InterPro" id="IPR018253">
    <property type="entry name" value="DnaJ_domain_CS"/>
</dbReference>
<feature type="domain" description="J" evidence="2">
    <location>
        <begin position="5"/>
        <end position="70"/>
    </location>
</feature>
<dbReference type="SUPFAM" id="SSF46565">
    <property type="entry name" value="Chaperone J-domain"/>
    <property type="match status" value="1"/>
</dbReference>
<dbReference type="PANTHER" id="PTHR43096:SF48">
    <property type="entry name" value="CHAPERONE PROTEIN DNAJ"/>
    <property type="match status" value="1"/>
</dbReference>
<dbReference type="InterPro" id="IPR008971">
    <property type="entry name" value="HSP40/DnaJ_pept-bd"/>
</dbReference>
<proteinExistence type="predicted"/>
<dbReference type="SUPFAM" id="SSF49493">
    <property type="entry name" value="HSP40/DnaJ peptide-binding domain"/>
    <property type="match status" value="2"/>
</dbReference>
<dbReference type="GO" id="GO:0003677">
    <property type="term" value="F:DNA binding"/>
    <property type="evidence" value="ECO:0007669"/>
    <property type="project" value="UniProtKB-KW"/>
</dbReference>
<organism evidence="3 4">
    <name type="scientific">Hydrotalea sandarakina</name>
    <dbReference type="NCBI Taxonomy" id="1004304"/>
    <lineage>
        <taxon>Bacteria</taxon>
        <taxon>Pseudomonadati</taxon>
        <taxon>Bacteroidota</taxon>
        <taxon>Chitinophagia</taxon>
        <taxon>Chitinophagales</taxon>
        <taxon>Chitinophagaceae</taxon>
        <taxon>Hydrotalea</taxon>
    </lineage>
</organism>
<dbReference type="SMART" id="SM00271">
    <property type="entry name" value="DnaJ"/>
    <property type="match status" value="1"/>
</dbReference>
<dbReference type="GO" id="GO:0042026">
    <property type="term" value="P:protein refolding"/>
    <property type="evidence" value="ECO:0007669"/>
    <property type="project" value="TreeGrafter"/>
</dbReference>
<sequence>MEYKDYYSLLGVSKTASADEIKKAYRKLAVKYHPDKNPNNKEAEEKFKQINEAYEVLGDAEKRKKYDTLGANWKQYEQSGFSGNPFGAQNNAGGANQHFHFEGDPSEFFSGGGSGFSDFFEAFFGGMGSGRKSKSRNPFSNAQYESQPSDLTGDVTITLQEAYTGTERIISTGTEKIKLNIKPGAYEGLQLKAKGKGMKNSSGKAGDLYINVHVQPNSVYTRKDNDLYMNLPVDVFTLLLGGKQEIITLGGKINITLPECSANGKTMRLKGKGMPVYNQPNTYGDLYVTLQAQIPASLSAKQKSLLKEAKDAA</sequence>
<keyword evidence="3" id="KW-0238">DNA-binding</keyword>
<dbReference type="InterPro" id="IPR036869">
    <property type="entry name" value="J_dom_sf"/>
</dbReference>
<dbReference type="RefSeq" id="WP_111295948.1">
    <property type="nucleotide sequence ID" value="NZ_QKZV01000006.1"/>
</dbReference>
<evidence type="ECO:0000256" key="1">
    <source>
        <dbReference type="ARBA" id="ARBA00023186"/>
    </source>
</evidence>
<dbReference type="Gene3D" id="1.10.287.110">
    <property type="entry name" value="DnaJ domain"/>
    <property type="match status" value="1"/>
</dbReference>
<dbReference type="CDD" id="cd10747">
    <property type="entry name" value="DnaJ_C"/>
    <property type="match status" value="1"/>
</dbReference>
<dbReference type="AlphaFoldDB" id="A0A2W7S3I6"/>
<dbReference type="InterPro" id="IPR001623">
    <property type="entry name" value="DnaJ_domain"/>
</dbReference>
<evidence type="ECO:0000313" key="4">
    <source>
        <dbReference type="Proteomes" id="UP000249720"/>
    </source>
</evidence>
<dbReference type="Pfam" id="PF01556">
    <property type="entry name" value="DnaJ_C"/>
    <property type="match status" value="1"/>
</dbReference>
<keyword evidence="4" id="KW-1185">Reference proteome</keyword>
<name>A0A2W7S3I6_9BACT</name>
<dbReference type="FunFam" id="2.60.260.20:FF:000013">
    <property type="entry name" value="DnaJ subfamily B member 11"/>
    <property type="match status" value="1"/>
</dbReference>
<dbReference type="PROSITE" id="PS50076">
    <property type="entry name" value="DNAJ_2"/>
    <property type="match status" value="1"/>
</dbReference>
<accession>A0A2W7S3I6</accession>
<dbReference type="Proteomes" id="UP000249720">
    <property type="component" value="Unassembled WGS sequence"/>
</dbReference>
<dbReference type="PRINTS" id="PR00625">
    <property type="entry name" value="JDOMAIN"/>
</dbReference>
<dbReference type="InterPro" id="IPR002939">
    <property type="entry name" value="DnaJ_C"/>
</dbReference>
<evidence type="ECO:0000313" key="3">
    <source>
        <dbReference type="EMBL" id="PZX61857.1"/>
    </source>
</evidence>
<reference evidence="3 4" key="1">
    <citation type="submission" date="2018-06" db="EMBL/GenBank/DDBJ databases">
        <title>Genomic Encyclopedia of Archaeal and Bacterial Type Strains, Phase II (KMG-II): from individual species to whole genera.</title>
        <authorList>
            <person name="Goeker M."/>
        </authorList>
    </citation>
    <scope>NUCLEOTIDE SEQUENCE [LARGE SCALE GENOMIC DNA]</scope>
    <source>
        <strain evidence="3 4">DSM 23241</strain>
    </source>
</reference>
<dbReference type="PANTHER" id="PTHR43096">
    <property type="entry name" value="DNAJ HOMOLOG 1, MITOCHONDRIAL-RELATED"/>
    <property type="match status" value="1"/>
</dbReference>
<dbReference type="GO" id="GO:0005737">
    <property type="term" value="C:cytoplasm"/>
    <property type="evidence" value="ECO:0007669"/>
    <property type="project" value="TreeGrafter"/>
</dbReference>
<keyword evidence="1" id="KW-0143">Chaperone</keyword>
<evidence type="ECO:0000259" key="2">
    <source>
        <dbReference type="PROSITE" id="PS50076"/>
    </source>
</evidence>
<gene>
    <name evidence="3" type="ORF">LX80_02018</name>
</gene>